<dbReference type="STRING" id="1890364.A0A2P6N561"/>
<dbReference type="GO" id="GO:0016020">
    <property type="term" value="C:membrane"/>
    <property type="evidence" value="ECO:0007669"/>
    <property type="project" value="TreeGrafter"/>
</dbReference>
<dbReference type="Pfam" id="PF00270">
    <property type="entry name" value="DEAD"/>
    <property type="match status" value="1"/>
</dbReference>
<dbReference type="GO" id="GO:0005783">
    <property type="term" value="C:endoplasmic reticulum"/>
    <property type="evidence" value="ECO:0007669"/>
    <property type="project" value="TreeGrafter"/>
</dbReference>
<accession>A0A2P6N561</accession>
<evidence type="ECO:0000256" key="2">
    <source>
        <dbReference type="ARBA" id="ARBA00022840"/>
    </source>
</evidence>
<organism evidence="4 5">
    <name type="scientific">Planoprotostelium fungivorum</name>
    <dbReference type="NCBI Taxonomy" id="1890364"/>
    <lineage>
        <taxon>Eukaryota</taxon>
        <taxon>Amoebozoa</taxon>
        <taxon>Evosea</taxon>
        <taxon>Variosea</taxon>
        <taxon>Cavosteliida</taxon>
        <taxon>Cavosteliaceae</taxon>
        <taxon>Planoprotostelium</taxon>
    </lineage>
</organism>
<comment type="caution">
    <text evidence="4">The sequence shown here is derived from an EMBL/GenBank/DDBJ whole genome shotgun (WGS) entry which is preliminary data.</text>
</comment>
<proteinExistence type="predicted"/>
<feature type="domain" description="Helicase ATP-binding" evidence="3">
    <location>
        <begin position="21"/>
        <end position="158"/>
    </location>
</feature>
<dbReference type="GO" id="GO:0005524">
    <property type="term" value="F:ATP binding"/>
    <property type="evidence" value="ECO:0007669"/>
    <property type="project" value="UniProtKB-KW"/>
</dbReference>
<evidence type="ECO:0000313" key="4">
    <source>
        <dbReference type="EMBL" id="PRP79082.1"/>
    </source>
</evidence>
<dbReference type="SMART" id="SM00487">
    <property type="entry name" value="DEXDc"/>
    <property type="match status" value="1"/>
</dbReference>
<dbReference type="GO" id="GO:0004467">
    <property type="term" value="F:long-chain fatty acid-CoA ligase activity"/>
    <property type="evidence" value="ECO:0007669"/>
    <property type="project" value="TreeGrafter"/>
</dbReference>
<dbReference type="Proteomes" id="UP000241769">
    <property type="component" value="Unassembled WGS sequence"/>
</dbReference>
<dbReference type="Gene3D" id="3.40.50.12780">
    <property type="entry name" value="N-terminal domain of ligase-like"/>
    <property type="match status" value="1"/>
</dbReference>
<dbReference type="GO" id="GO:0003676">
    <property type="term" value="F:nucleic acid binding"/>
    <property type="evidence" value="ECO:0007669"/>
    <property type="project" value="InterPro"/>
</dbReference>
<dbReference type="InterPro" id="IPR014001">
    <property type="entry name" value="Helicase_ATP-bd"/>
</dbReference>
<evidence type="ECO:0000259" key="3">
    <source>
        <dbReference type="PROSITE" id="PS51192"/>
    </source>
</evidence>
<dbReference type="InParanoid" id="A0A2P6N561"/>
<keyword evidence="5" id="KW-1185">Reference proteome</keyword>
<dbReference type="PANTHER" id="PTHR43272">
    <property type="entry name" value="LONG-CHAIN-FATTY-ACID--COA LIGASE"/>
    <property type="match status" value="1"/>
</dbReference>
<dbReference type="SUPFAM" id="SSF52540">
    <property type="entry name" value="P-loop containing nucleoside triphosphate hydrolases"/>
    <property type="match status" value="1"/>
</dbReference>
<dbReference type="InterPro" id="IPR011545">
    <property type="entry name" value="DEAD/DEAH_box_helicase_dom"/>
</dbReference>
<dbReference type="EMBL" id="MDYQ01000197">
    <property type="protein sequence ID" value="PRP79082.1"/>
    <property type="molecule type" value="Genomic_DNA"/>
</dbReference>
<protein>
    <recommendedName>
        <fullName evidence="3">Helicase ATP-binding domain-containing protein</fullName>
    </recommendedName>
</protein>
<dbReference type="Gene3D" id="3.40.50.300">
    <property type="entry name" value="P-loop containing nucleotide triphosphate hydrolases"/>
    <property type="match status" value="1"/>
</dbReference>
<reference evidence="4 5" key="1">
    <citation type="journal article" date="2018" name="Genome Biol. Evol.">
        <title>Multiple Roots of Fruiting Body Formation in Amoebozoa.</title>
        <authorList>
            <person name="Hillmann F."/>
            <person name="Forbes G."/>
            <person name="Novohradska S."/>
            <person name="Ferling I."/>
            <person name="Riege K."/>
            <person name="Groth M."/>
            <person name="Westermann M."/>
            <person name="Marz M."/>
            <person name="Spaller T."/>
            <person name="Winckler T."/>
            <person name="Schaap P."/>
            <person name="Glockner G."/>
        </authorList>
    </citation>
    <scope>NUCLEOTIDE SEQUENCE [LARGE SCALE GENOMIC DNA]</scope>
    <source>
        <strain evidence="4 5">Jena</strain>
    </source>
</reference>
<dbReference type="PROSITE" id="PS00455">
    <property type="entry name" value="AMP_BINDING"/>
    <property type="match status" value="1"/>
</dbReference>
<gene>
    <name evidence="4" type="ORF">PROFUN_13144</name>
</gene>
<name>A0A2P6N561_9EUKA</name>
<sequence>MRSSHSTAHHYPIFSHRQVILDTIRDNQIVIIDSEKGCGKTTQIPQYVHQAGHARIGITEPRRALAVAAAKRVAEETTLTLGQGVGYKNLHEDCTSTGTNIKYMTDGVLLREITREPNLDGYDVVIIDEAHERTLYTDILFGLLKGVAERRKDIKIIISCDDGLDTGRLLDYFKSAAAVSLPDKKIVPEILRTDLSTTLILLKSLGIEDPLQFDFFEDIHDEQLQRGLEKMRVSGYIDERGELTREGREKIDFQLDPVQNGTTRTRLGKSQFLRANRPHIKWLPFQSLLRFSPVSGLVEGEARDIKKQAVPLPGSEIEGYSAIYRNVNSVKELLVSLDPVKYTTLYDNFNLGLSRGANRPLLGHRRFDPATKTWSEYLWQTYGEVDARRTNFGAGLLRVREEVGLLHSKQGKLKGWSDHFVGPEGFTVALWSQNRPEWFIADAANMAYNNVTVALYDTLGADSVEYVVGHSESTILISSAAHAADALMIIGKLPSIKAIIVMDDEEVAAPNEPTGLDHLARWAKSVNVRLYGFGEVEALGIKFPRAHIRPRPEHVASLCYTSGTTGHPKGAILTHRSLLAAAHDAYSRIDAARLIADGSRTLLSYLPLAHIYERTVENYWVSAGQAIGYFHGDLLGIVDDVQALKPWFFPSVPRLLNRVVAGVKAKLDVPGLKGALVKKALSDKYYNLETKGQVTHAVWDVLLGKVRDALGGNIGLIISGAAPIAPDTLKFIKVAFRTNAVEGYGATETCAVGTVQLDKDNMGGVGTVCTPCEMKLRDIPEMNYTTKGPIKRGELLIRGNNIFSGYYLDAAKTNEALDKEGWYHTGDVASIDEAGRVRIIDRVKNIYKLGQGEYVAPEKLEVSLMNELPFIAQMFIHGDSLRNHLVAILVADPERFATLATNVTGKSVTATDVKVLTEAAKHPKVTQHILNELERAGRSLKFAGYEVPKQIHVILEPFAGDLLTPTMKLKRNVAAQFFKDIIEGLYSSYQEKNTTKGPGDITAKL</sequence>
<dbReference type="InterPro" id="IPR020845">
    <property type="entry name" value="AMP-binding_CS"/>
</dbReference>
<dbReference type="InterPro" id="IPR042099">
    <property type="entry name" value="ANL_N_sf"/>
</dbReference>
<dbReference type="OrthoDB" id="1700726at2759"/>
<keyword evidence="1" id="KW-0547">Nucleotide-binding</keyword>
<evidence type="ECO:0000313" key="5">
    <source>
        <dbReference type="Proteomes" id="UP000241769"/>
    </source>
</evidence>
<dbReference type="InterPro" id="IPR027417">
    <property type="entry name" value="P-loop_NTPase"/>
</dbReference>
<dbReference type="Pfam" id="PF00501">
    <property type="entry name" value="AMP-binding"/>
    <property type="match status" value="1"/>
</dbReference>
<dbReference type="SUPFAM" id="SSF56801">
    <property type="entry name" value="Acetyl-CoA synthetase-like"/>
    <property type="match status" value="1"/>
</dbReference>
<dbReference type="AlphaFoldDB" id="A0A2P6N561"/>
<dbReference type="InterPro" id="IPR000873">
    <property type="entry name" value="AMP-dep_synth/lig_dom"/>
</dbReference>
<keyword evidence="2" id="KW-0067">ATP-binding</keyword>
<dbReference type="PROSITE" id="PS51192">
    <property type="entry name" value="HELICASE_ATP_BIND_1"/>
    <property type="match status" value="1"/>
</dbReference>
<dbReference type="InterPro" id="IPR042035">
    <property type="entry name" value="DEAH_win-hel_dom"/>
</dbReference>
<dbReference type="PANTHER" id="PTHR43272:SF33">
    <property type="entry name" value="AMP-BINDING DOMAIN-CONTAINING PROTEIN-RELATED"/>
    <property type="match status" value="1"/>
</dbReference>
<dbReference type="Gene3D" id="1.10.10.2130">
    <property type="entry name" value="DEAH helicase family, winged-helix domain"/>
    <property type="match status" value="1"/>
</dbReference>
<evidence type="ECO:0000256" key="1">
    <source>
        <dbReference type="ARBA" id="ARBA00022741"/>
    </source>
</evidence>